<protein>
    <submittedName>
        <fullName evidence="3">3-deoxy-7-phosphoheptulonate synthase</fullName>
        <ecNumber evidence="3">2.5.1.54</ecNumber>
    </submittedName>
</protein>
<dbReference type="PANTHER" id="PTHR43018:SF2">
    <property type="entry name" value="PHOSPHO-2-DEHYDRO-3-DEOXYHEPTONATE ALDOLASE"/>
    <property type="match status" value="1"/>
</dbReference>
<dbReference type="Proteomes" id="UP000553059">
    <property type="component" value="Unassembled WGS sequence"/>
</dbReference>
<proteinExistence type="predicted"/>
<dbReference type="InterPro" id="IPR006218">
    <property type="entry name" value="DAHP1/KDSA"/>
</dbReference>
<dbReference type="GO" id="GO:0003849">
    <property type="term" value="F:3-deoxy-7-phosphoheptulonate synthase activity"/>
    <property type="evidence" value="ECO:0007669"/>
    <property type="project" value="UniProtKB-EC"/>
</dbReference>
<dbReference type="GO" id="GO:0016832">
    <property type="term" value="F:aldehyde-lyase activity"/>
    <property type="evidence" value="ECO:0007669"/>
    <property type="project" value="InterPro"/>
</dbReference>
<dbReference type="EC" id="2.5.1.54" evidence="3"/>
<gene>
    <name evidence="3" type="primary">aroF</name>
    <name evidence="3" type="ORF">GX523_15020</name>
</gene>
<comment type="caution">
    <text evidence="3">The sequence shown here is derived from an EMBL/GenBank/DDBJ whole genome shotgun (WGS) entry which is preliminary data.</text>
</comment>
<dbReference type="InterPro" id="IPR052899">
    <property type="entry name" value="Class-I_DAHP_synthase"/>
</dbReference>
<dbReference type="NCBIfam" id="NF006421">
    <property type="entry name" value="PRK08673.1"/>
    <property type="match status" value="1"/>
</dbReference>
<dbReference type="Pfam" id="PF00793">
    <property type="entry name" value="DAHP_synth_1"/>
    <property type="match status" value="1"/>
</dbReference>
<dbReference type="NCBIfam" id="TIGR01361">
    <property type="entry name" value="DAHP_synth_Bsub"/>
    <property type="match status" value="1"/>
</dbReference>
<dbReference type="InterPro" id="IPR006268">
    <property type="entry name" value="DAHP_syn_2"/>
</dbReference>
<dbReference type="NCBIfam" id="NF009239">
    <property type="entry name" value="PRK12595.1"/>
    <property type="match status" value="1"/>
</dbReference>
<reference evidence="3 4" key="1">
    <citation type="journal article" date="2020" name="Biotechnol. Biofuels">
        <title>New insights from the biogas microbiome by comprehensive genome-resolved metagenomics of nearly 1600 species originating from multiple anaerobic digesters.</title>
        <authorList>
            <person name="Campanaro S."/>
            <person name="Treu L."/>
            <person name="Rodriguez-R L.M."/>
            <person name="Kovalovszki A."/>
            <person name="Ziels R.M."/>
            <person name="Maus I."/>
            <person name="Zhu X."/>
            <person name="Kougias P.G."/>
            <person name="Basile A."/>
            <person name="Luo G."/>
            <person name="Schluter A."/>
            <person name="Konstantinidis K.T."/>
            <person name="Angelidaki I."/>
        </authorList>
    </citation>
    <scope>NUCLEOTIDE SEQUENCE [LARGE SCALE GENOMIC DNA]</scope>
    <source>
        <strain evidence="3">AS05jafATM_4</strain>
    </source>
</reference>
<evidence type="ECO:0000313" key="4">
    <source>
        <dbReference type="Proteomes" id="UP000553059"/>
    </source>
</evidence>
<sequence length="275" mass="29584">MNLPLVELKDERSMIRVGDTTIGAREIVLMAGPCAVESREQMRAAAQGVKEAGGKILRGGVYKPRTSPYSFQGLGEEGIDYLAEAAAEYGLLTVTEVMDERSLEVLVDKVDILQVGSRNMQNFHLLKLLGEINTPVILKRGLAATVEEWLSAAEYILSGGNSQVILCERGIRTFEPSTRNTLDLSAVSLAKVLSHLPVIVDPSHAAGRVDIIPSLAKAAIAVGADGLLIEVHPNPSEAQSDGIQSLTPEQFTRLSAELRPIAQSVGRSMEHPQIV</sequence>
<dbReference type="Gene3D" id="3.20.20.70">
    <property type="entry name" value="Aldolase class I"/>
    <property type="match status" value="1"/>
</dbReference>
<accession>A0A7C6Z657</accession>
<evidence type="ECO:0000256" key="1">
    <source>
        <dbReference type="ARBA" id="ARBA00022679"/>
    </source>
</evidence>
<name>A0A7C6Z657_9FIRM</name>
<dbReference type="EMBL" id="DUTF01000330">
    <property type="protein sequence ID" value="HHY28026.1"/>
    <property type="molecule type" value="Genomic_DNA"/>
</dbReference>
<feature type="domain" description="DAHP synthetase I/KDSA" evidence="2">
    <location>
        <begin position="21"/>
        <end position="257"/>
    </location>
</feature>
<dbReference type="GO" id="GO:0009073">
    <property type="term" value="P:aromatic amino acid family biosynthetic process"/>
    <property type="evidence" value="ECO:0007669"/>
    <property type="project" value="InterPro"/>
</dbReference>
<evidence type="ECO:0000313" key="3">
    <source>
        <dbReference type="EMBL" id="HHY28026.1"/>
    </source>
</evidence>
<dbReference type="InterPro" id="IPR013785">
    <property type="entry name" value="Aldolase_TIM"/>
</dbReference>
<dbReference type="PANTHER" id="PTHR43018">
    <property type="entry name" value="PHOSPHO-2-DEHYDRO-3-DEOXYHEPTONATE ALDOLASE"/>
    <property type="match status" value="1"/>
</dbReference>
<dbReference type="SUPFAM" id="SSF51569">
    <property type="entry name" value="Aldolase"/>
    <property type="match status" value="1"/>
</dbReference>
<keyword evidence="1 3" id="KW-0808">Transferase</keyword>
<evidence type="ECO:0000259" key="2">
    <source>
        <dbReference type="Pfam" id="PF00793"/>
    </source>
</evidence>
<organism evidence="3 4">
    <name type="scientific">Desulfitobacterium dehalogenans</name>
    <dbReference type="NCBI Taxonomy" id="36854"/>
    <lineage>
        <taxon>Bacteria</taxon>
        <taxon>Bacillati</taxon>
        <taxon>Bacillota</taxon>
        <taxon>Clostridia</taxon>
        <taxon>Eubacteriales</taxon>
        <taxon>Desulfitobacteriaceae</taxon>
        <taxon>Desulfitobacterium</taxon>
    </lineage>
</organism>
<dbReference type="AlphaFoldDB" id="A0A7C6Z657"/>